<protein>
    <submittedName>
        <fullName evidence="1">Lipoprotein</fullName>
    </submittedName>
</protein>
<keyword evidence="1" id="KW-0449">Lipoprotein</keyword>
<accession>A0AA37SMY0</accession>
<dbReference type="Pfam" id="PF16138">
    <property type="entry name" value="DUF4846"/>
    <property type="match status" value="1"/>
</dbReference>
<evidence type="ECO:0000313" key="1">
    <source>
        <dbReference type="EMBL" id="GLR17311.1"/>
    </source>
</evidence>
<dbReference type="AlphaFoldDB" id="A0AA37SMY0"/>
<dbReference type="Proteomes" id="UP001156666">
    <property type="component" value="Unassembled WGS sequence"/>
</dbReference>
<sequence length="273" mass="31951">MIRNSLLSLIFIFVGQFLSGQSLVNSIGTSICDRFLLPEGFERIELETNEFGYFLRHLPLKSHNENVKYYNGEVKTNYNVYDAVIDLYIGKKNLHQCADAIMRLKAEHHWNQKEYEKIHFNFSNGKRVEYSEWMKGRRMIVNGNKTSWNNRSNPSNTYSDFWNYMELIFMYAGTASLEKEMEPVRIEEMKIGDVFIKGGYPGHAALVVDMAVDSETGEKLFLLGQSYMPAQDFQLLKNPNDSRISPWYRIDDSEILLTPEWRFTKDDLKRFAD</sequence>
<comment type="caution">
    <text evidence="1">The sequence shown here is derived from an EMBL/GenBank/DDBJ whole genome shotgun (WGS) entry which is preliminary data.</text>
</comment>
<dbReference type="InterPro" id="IPR032315">
    <property type="entry name" value="DUF4846"/>
</dbReference>
<name>A0AA37SMY0_9BACT</name>
<evidence type="ECO:0000313" key="2">
    <source>
        <dbReference type="Proteomes" id="UP001156666"/>
    </source>
</evidence>
<reference evidence="1" key="2">
    <citation type="submission" date="2023-01" db="EMBL/GenBank/DDBJ databases">
        <title>Draft genome sequence of Portibacter lacus strain NBRC 108769.</title>
        <authorList>
            <person name="Sun Q."/>
            <person name="Mori K."/>
        </authorList>
    </citation>
    <scope>NUCLEOTIDE SEQUENCE</scope>
    <source>
        <strain evidence="1">NBRC 108769</strain>
    </source>
</reference>
<proteinExistence type="predicted"/>
<keyword evidence="2" id="KW-1185">Reference proteome</keyword>
<reference evidence="1" key="1">
    <citation type="journal article" date="2014" name="Int. J. Syst. Evol. Microbiol.">
        <title>Complete genome sequence of Corynebacterium casei LMG S-19264T (=DSM 44701T), isolated from a smear-ripened cheese.</title>
        <authorList>
            <consortium name="US DOE Joint Genome Institute (JGI-PGF)"/>
            <person name="Walter F."/>
            <person name="Albersmeier A."/>
            <person name="Kalinowski J."/>
            <person name="Ruckert C."/>
        </authorList>
    </citation>
    <scope>NUCLEOTIDE SEQUENCE</scope>
    <source>
        <strain evidence="1">NBRC 108769</strain>
    </source>
</reference>
<gene>
    <name evidence="1" type="ORF">GCM10007940_19260</name>
</gene>
<dbReference type="EMBL" id="BSOH01000011">
    <property type="protein sequence ID" value="GLR17311.1"/>
    <property type="molecule type" value="Genomic_DNA"/>
</dbReference>
<organism evidence="1 2">
    <name type="scientific">Portibacter lacus</name>
    <dbReference type="NCBI Taxonomy" id="1099794"/>
    <lineage>
        <taxon>Bacteria</taxon>
        <taxon>Pseudomonadati</taxon>
        <taxon>Bacteroidota</taxon>
        <taxon>Saprospiria</taxon>
        <taxon>Saprospirales</taxon>
        <taxon>Haliscomenobacteraceae</taxon>
        <taxon>Portibacter</taxon>
    </lineage>
</organism>